<dbReference type="AlphaFoldDB" id="A0A699YSR3"/>
<evidence type="ECO:0008006" key="3">
    <source>
        <dbReference type="Google" id="ProtNLM"/>
    </source>
</evidence>
<dbReference type="SUPFAM" id="SSF52833">
    <property type="entry name" value="Thioredoxin-like"/>
    <property type="match status" value="1"/>
</dbReference>
<proteinExistence type="predicted"/>
<dbReference type="PANTHER" id="PTHR45288:SF1">
    <property type="entry name" value="THIOREDOXIN FAMILY PROTEIN"/>
    <property type="match status" value="1"/>
</dbReference>
<accession>A0A699YSR3</accession>
<dbReference type="Proteomes" id="UP000485058">
    <property type="component" value="Unassembled WGS sequence"/>
</dbReference>
<gene>
    <name evidence="1" type="ORF">HaLaN_07985</name>
</gene>
<reference evidence="1 2" key="1">
    <citation type="submission" date="2020-02" db="EMBL/GenBank/DDBJ databases">
        <title>Draft genome sequence of Haematococcus lacustris strain NIES-144.</title>
        <authorList>
            <person name="Morimoto D."/>
            <person name="Nakagawa S."/>
            <person name="Yoshida T."/>
            <person name="Sawayama S."/>
        </authorList>
    </citation>
    <scope>NUCLEOTIDE SEQUENCE [LARGE SCALE GENOMIC DNA]</scope>
    <source>
        <strain evidence="1 2">NIES-144</strain>
    </source>
</reference>
<feature type="non-terminal residue" evidence="1">
    <location>
        <position position="1"/>
    </location>
</feature>
<dbReference type="EMBL" id="BLLF01000491">
    <property type="protein sequence ID" value="GFH12325.1"/>
    <property type="molecule type" value="Genomic_DNA"/>
</dbReference>
<keyword evidence="2" id="KW-1185">Reference proteome</keyword>
<organism evidence="1 2">
    <name type="scientific">Haematococcus lacustris</name>
    <name type="common">Green alga</name>
    <name type="synonym">Haematococcus pluvialis</name>
    <dbReference type="NCBI Taxonomy" id="44745"/>
    <lineage>
        <taxon>Eukaryota</taxon>
        <taxon>Viridiplantae</taxon>
        <taxon>Chlorophyta</taxon>
        <taxon>core chlorophytes</taxon>
        <taxon>Chlorophyceae</taxon>
        <taxon>CS clade</taxon>
        <taxon>Chlamydomonadales</taxon>
        <taxon>Haematococcaceae</taxon>
        <taxon>Haematococcus</taxon>
    </lineage>
</organism>
<dbReference type="PANTHER" id="PTHR45288">
    <property type="entry name" value="THIOREDOXIN FAMILY PROTEIN"/>
    <property type="match status" value="1"/>
</dbReference>
<name>A0A699YSR3_HAELA</name>
<evidence type="ECO:0000313" key="2">
    <source>
        <dbReference type="Proteomes" id="UP000485058"/>
    </source>
</evidence>
<protein>
    <recommendedName>
        <fullName evidence="3">GST N-terminal domain-containing protein</fullName>
    </recommendedName>
</protein>
<dbReference type="InterPro" id="IPR036249">
    <property type="entry name" value="Thioredoxin-like_sf"/>
</dbReference>
<evidence type="ECO:0000313" key="1">
    <source>
        <dbReference type="EMBL" id="GFH12325.1"/>
    </source>
</evidence>
<comment type="caution">
    <text evidence="1">The sequence shown here is derived from an EMBL/GenBank/DDBJ whole genome shotgun (WGS) entry which is preliminary data.</text>
</comment>
<sequence>AKELATTSTKYTNVGPEPKRFSIGDGQLLEIAAASLPFAMRLGAGAFCVGYKTGLPQDDSSYGVLKISGRKLSETSSVANFPRPGKPLELYEFETCPFCKKDGDVWRPKAIALGGKKQFPYLVDPNTGRDAIIQYLFNTYGDGKVPMSLTLGTLTTLTAGLGLLARGMSGGRVLPSKQPEQPLVFWGYDASPFVKVSLPLLMPGGL</sequence>
<dbReference type="GO" id="GO:0009507">
    <property type="term" value="C:chloroplast"/>
    <property type="evidence" value="ECO:0007669"/>
    <property type="project" value="TreeGrafter"/>
</dbReference>